<name>A0A0P7V416_SCLFO</name>
<dbReference type="InterPro" id="IPR003599">
    <property type="entry name" value="Ig_sub"/>
</dbReference>
<keyword evidence="3" id="KW-0393">Immunoglobulin domain</keyword>
<evidence type="ECO:0000256" key="1">
    <source>
        <dbReference type="ARBA" id="ARBA00022729"/>
    </source>
</evidence>
<keyword evidence="4" id="KW-0472">Membrane</keyword>
<dbReference type="AlphaFoldDB" id="A0A0P7V416"/>
<feature type="transmembrane region" description="Helical" evidence="4">
    <location>
        <begin position="208"/>
        <end position="231"/>
    </location>
</feature>
<reference evidence="6 7" key="1">
    <citation type="submission" date="2015-08" db="EMBL/GenBank/DDBJ databases">
        <title>The genome of the Asian arowana (Scleropages formosus).</title>
        <authorList>
            <person name="Tan M.H."/>
            <person name="Gan H.M."/>
            <person name="Croft L.J."/>
            <person name="Austin C.M."/>
        </authorList>
    </citation>
    <scope>NUCLEOTIDE SEQUENCE [LARGE SCALE GENOMIC DNA]</scope>
    <source>
        <strain evidence="6">Aro1</strain>
    </source>
</reference>
<evidence type="ECO:0000256" key="2">
    <source>
        <dbReference type="ARBA" id="ARBA00023157"/>
    </source>
</evidence>
<dbReference type="InterPro" id="IPR051102">
    <property type="entry name" value="IgSF_V-set/TM_domain"/>
</dbReference>
<dbReference type="EMBL" id="JARO02003925">
    <property type="protein sequence ID" value="KPP69500.1"/>
    <property type="molecule type" value="Genomic_DNA"/>
</dbReference>
<evidence type="ECO:0000313" key="7">
    <source>
        <dbReference type="Proteomes" id="UP000034805"/>
    </source>
</evidence>
<dbReference type="InterPro" id="IPR007110">
    <property type="entry name" value="Ig-like_dom"/>
</dbReference>
<comment type="caution">
    <text evidence="6">The sequence shown here is derived from an EMBL/GenBank/DDBJ whole genome shotgun (WGS) entry which is preliminary data.</text>
</comment>
<dbReference type="Pfam" id="PF07686">
    <property type="entry name" value="V-set"/>
    <property type="match status" value="1"/>
</dbReference>
<dbReference type="InterPro" id="IPR013783">
    <property type="entry name" value="Ig-like_fold"/>
</dbReference>
<dbReference type="InterPro" id="IPR013106">
    <property type="entry name" value="Ig_V-set"/>
</dbReference>
<dbReference type="Gene3D" id="2.60.40.10">
    <property type="entry name" value="Immunoglobulins"/>
    <property type="match status" value="1"/>
</dbReference>
<keyword evidence="4 6" id="KW-0812">Transmembrane</keyword>
<keyword evidence="2" id="KW-1015">Disulfide bond</keyword>
<dbReference type="FunFam" id="2.60.40.10:FF:001953">
    <property type="entry name" value="V-set and transmembrane domain containing 4b"/>
    <property type="match status" value="1"/>
</dbReference>
<feature type="domain" description="Ig-like" evidence="5">
    <location>
        <begin position="50"/>
        <end position="186"/>
    </location>
</feature>
<dbReference type="SMART" id="SM00409">
    <property type="entry name" value="IG"/>
    <property type="match status" value="1"/>
</dbReference>
<evidence type="ECO:0000256" key="3">
    <source>
        <dbReference type="ARBA" id="ARBA00023319"/>
    </source>
</evidence>
<evidence type="ECO:0000259" key="5">
    <source>
        <dbReference type="PROSITE" id="PS50835"/>
    </source>
</evidence>
<dbReference type="GO" id="GO:0016020">
    <property type="term" value="C:membrane"/>
    <property type="evidence" value="ECO:0007669"/>
    <property type="project" value="TreeGrafter"/>
</dbReference>
<dbReference type="PANTHER" id="PTHR12207">
    <property type="entry name" value="V-SET AND TRANSMEMBRANE DOMAIN-CONTAINING PROTEIN"/>
    <property type="match status" value="1"/>
</dbReference>
<proteinExistence type="predicted"/>
<keyword evidence="4" id="KW-1133">Transmembrane helix</keyword>
<sequence length="349" mass="39316">MLKKHMLDNELSGLPTQLDIEAHKEVILQERPVGCAGVEKPRRTLCISSPEVCKALNVTVTPGPVATAMDGENITLSCRVSPRRSPDSVLVVRWMFVGKAVGSEEQLIVKLNVRRAKYYGNYTKRFGQPKLRLLEERQDQSYSLLILNASEGDRGQYVCRVQEIRHHQDRWRAASNGTAATELRVHVRTATHTQEGVWQLFEDVYLCAVLICSVGLLCMCLFTVIITCQYLHKRQRSKASYYLVKCPQNSSGETVTSVVSMSPALPKKEKKYLKKKSVGDIEVPPAIPAKDKLRRPKLIKTQPRKVVLPKIAEESLTYAELELVKPLPETKSSCKGTVYAQILFEDRPL</sequence>
<accession>A0A0P7V416</accession>
<dbReference type="PANTHER" id="PTHR12207:SF8">
    <property type="entry name" value="V-SET AND TRANSMEMBRANE DOMAIN-CONTAINING PROTEIN 4"/>
    <property type="match status" value="1"/>
</dbReference>
<evidence type="ECO:0000256" key="4">
    <source>
        <dbReference type="SAM" id="Phobius"/>
    </source>
</evidence>
<dbReference type="SUPFAM" id="SSF48726">
    <property type="entry name" value="Immunoglobulin"/>
    <property type="match status" value="1"/>
</dbReference>
<dbReference type="Proteomes" id="UP000034805">
    <property type="component" value="Unassembled WGS sequence"/>
</dbReference>
<dbReference type="InterPro" id="IPR036179">
    <property type="entry name" value="Ig-like_dom_sf"/>
</dbReference>
<organism evidence="6 7">
    <name type="scientific">Scleropages formosus</name>
    <name type="common">Asian bonytongue</name>
    <name type="synonym">Osteoglossum formosum</name>
    <dbReference type="NCBI Taxonomy" id="113540"/>
    <lineage>
        <taxon>Eukaryota</taxon>
        <taxon>Metazoa</taxon>
        <taxon>Chordata</taxon>
        <taxon>Craniata</taxon>
        <taxon>Vertebrata</taxon>
        <taxon>Euteleostomi</taxon>
        <taxon>Actinopterygii</taxon>
        <taxon>Neopterygii</taxon>
        <taxon>Teleostei</taxon>
        <taxon>Osteoglossocephala</taxon>
        <taxon>Osteoglossomorpha</taxon>
        <taxon>Osteoglossiformes</taxon>
        <taxon>Osteoglossidae</taxon>
        <taxon>Scleropages</taxon>
    </lineage>
</organism>
<gene>
    <name evidence="6" type="ORF">Z043_111738</name>
</gene>
<protein>
    <submittedName>
        <fullName evidence="6">V-set and transmembrane domain-containing protein 4-like</fullName>
    </submittedName>
</protein>
<keyword evidence="1" id="KW-0732">Signal</keyword>
<dbReference type="PROSITE" id="PS50835">
    <property type="entry name" value="IG_LIKE"/>
    <property type="match status" value="1"/>
</dbReference>
<evidence type="ECO:0000313" key="6">
    <source>
        <dbReference type="EMBL" id="KPP69500.1"/>
    </source>
</evidence>